<feature type="transmembrane region" description="Helical" evidence="9">
    <location>
        <begin position="258"/>
        <end position="282"/>
    </location>
</feature>
<dbReference type="SUPFAM" id="SSF53448">
    <property type="entry name" value="Nucleotide-diphospho-sugar transferases"/>
    <property type="match status" value="1"/>
</dbReference>
<reference evidence="11 12" key="1">
    <citation type="submission" date="2023-07" db="EMBL/GenBank/DDBJ databases">
        <title>Sequencing the genomes of 1000 actinobacteria strains.</title>
        <authorList>
            <person name="Klenk H.-P."/>
        </authorList>
    </citation>
    <scope>NUCLEOTIDE SEQUENCE [LARGE SCALE GENOMIC DNA]</scope>
    <source>
        <strain evidence="11 12">DSM 44709</strain>
    </source>
</reference>
<evidence type="ECO:0000256" key="1">
    <source>
        <dbReference type="ARBA" id="ARBA00006739"/>
    </source>
</evidence>
<evidence type="ECO:0000256" key="5">
    <source>
        <dbReference type="ARBA" id="ARBA00022692"/>
    </source>
</evidence>
<protein>
    <submittedName>
        <fullName evidence="11">Undecaprenyl-phosphate 4-deoxy-4-formamido-L-arabinose transferase</fullName>
        <ecNumber evidence="11">2.4.2.53</ecNumber>
    </submittedName>
</protein>
<keyword evidence="6" id="KW-0448">Lipopolysaccharide biosynthesis</keyword>
<name>A0AAE3W0E7_9ACTN</name>
<keyword evidence="8 9" id="KW-0472">Membrane</keyword>
<evidence type="ECO:0000256" key="6">
    <source>
        <dbReference type="ARBA" id="ARBA00022985"/>
    </source>
</evidence>
<evidence type="ECO:0000256" key="2">
    <source>
        <dbReference type="ARBA" id="ARBA00022475"/>
    </source>
</evidence>
<dbReference type="InterPro" id="IPR001173">
    <property type="entry name" value="Glyco_trans_2-like"/>
</dbReference>
<dbReference type="InterPro" id="IPR029044">
    <property type="entry name" value="Nucleotide-diphossugar_trans"/>
</dbReference>
<dbReference type="EC" id="2.4.2.53" evidence="11"/>
<dbReference type="PANTHER" id="PTHR48090">
    <property type="entry name" value="UNDECAPRENYL-PHOSPHATE 4-DEOXY-4-FORMAMIDO-L-ARABINOSE TRANSFERASE-RELATED"/>
    <property type="match status" value="1"/>
</dbReference>
<evidence type="ECO:0000256" key="7">
    <source>
        <dbReference type="ARBA" id="ARBA00022989"/>
    </source>
</evidence>
<keyword evidence="5 9" id="KW-0812">Transmembrane</keyword>
<keyword evidence="7 9" id="KW-1133">Transmembrane helix</keyword>
<proteinExistence type="inferred from homology"/>
<dbReference type="Pfam" id="PF00535">
    <property type="entry name" value="Glycos_transf_2"/>
    <property type="match status" value="1"/>
</dbReference>
<evidence type="ECO:0000313" key="11">
    <source>
        <dbReference type="EMBL" id="MDQ0366310.1"/>
    </source>
</evidence>
<organism evidence="11 12">
    <name type="scientific">Catenuloplanes indicus</name>
    <dbReference type="NCBI Taxonomy" id="137267"/>
    <lineage>
        <taxon>Bacteria</taxon>
        <taxon>Bacillati</taxon>
        <taxon>Actinomycetota</taxon>
        <taxon>Actinomycetes</taxon>
        <taxon>Micromonosporales</taxon>
        <taxon>Micromonosporaceae</taxon>
        <taxon>Catenuloplanes</taxon>
    </lineage>
</organism>
<feature type="transmembrane region" description="Helical" evidence="9">
    <location>
        <begin position="228"/>
        <end position="252"/>
    </location>
</feature>
<keyword evidence="12" id="KW-1185">Reference proteome</keyword>
<dbReference type="PANTHER" id="PTHR48090:SF3">
    <property type="entry name" value="UNDECAPRENYL-PHOSPHATE 4-DEOXY-4-FORMAMIDO-L-ARABINOSE TRANSFERASE"/>
    <property type="match status" value="1"/>
</dbReference>
<comment type="similarity">
    <text evidence="1">Belongs to the glycosyltransferase 2 family.</text>
</comment>
<evidence type="ECO:0000313" key="12">
    <source>
        <dbReference type="Proteomes" id="UP001240236"/>
    </source>
</evidence>
<dbReference type="GO" id="GO:0099621">
    <property type="term" value="F:undecaprenyl-phosphate 4-deoxy-4-formamido-L-arabinose transferase activity"/>
    <property type="evidence" value="ECO:0007669"/>
    <property type="project" value="UniProtKB-EC"/>
</dbReference>
<keyword evidence="4 11" id="KW-0808">Transferase</keyword>
<dbReference type="InterPro" id="IPR050256">
    <property type="entry name" value="Glycosyltransferase_2"/>
</dbReference>
<evidence type="ECO:0000256" key="9">
    <source>
        <dbReference type="SAM" id="Phobius"/>
    </source>
</evidence>
<feature type="domain" description="Glycosyltransferase 2-like" evidence="10">
    <location>
        <begin position="4"/>
        <end position="126"/>
    </location>
</feature>
<comment type="caution">
    <text evidence="11">The sequence shown here is derived from an EMBL/GenBank/DDBJ whole genome shotgun (WGS) entry which is preliminary data.</text>
</comment>
<dbReference type="AlphaFoldDB" id="A0AAE3W0E7"/>
<dbReference type="GO" id="GO:0009103">
    <property type="term" value="P:lipopolysaccharide biosynthetic process"/>
    <property type="evidence" value="ECO:0007669"/>
    <property type="project" value="UniProtKB-KW"/>
</dbReference>
<evidence type="ECO:0000256" key="4">
    <source>
        <dbReference type="ARBA" id="ARBA00022679"/>
    </source>
</evidence>
<evidence type="ECO:0000256" key="8">
    <source>
        <dbReference type="ARBA" id="ARBA00023136"/>
    </source>
</evidence>
<dbReference type="Proteomes" id="UP001240236">
    <property type="component" value="Unassembled WGS sequence"/>
</dbReference>
<dbReference type="GO" id="GO:0005886">
    <property type="term" value="C:plasma membrane"/>
    <property type="evidence" value="ECO:0007669"/>
    <property type="project" value="TreeGrafter"/>
</dbReference>
<sequence>MRISVVVPCYRSADTLPALVSQLSDVLTGPLAGHEVVLVVDDDGGIETWSTASALAVAHPEVRAIRLARNAGQHAALLAGLRAARHEVIVTMDDDLQHPPAEIPRLLAALTDDVDLVYGLPETEEHGLLRNAASRLVKAGLAGAIGVRNARLVGAFRAFRAFLVRGLDGVHGPGTAIDVGLSWGTTRVTGVPVRISPRAAGRSGYTLGRLLRHAADMTFGYSTAPLRLVTYAGFLAGLGGFALVVRLIWAHASGETRIAGFTTIASMVAFSSSALMIAVGVLGEYIGRIHTTGSGRPGYVIREQVEGPVHAPSR</sequence>
<accession>A0AAE3W0E7</accession>
<keyword evidence="2" id="KW-1003">Cell membrane</keyword>
<dbReference type="RefSeq" id="WP_307239535.1">
    <property type="nucleotide sequence ID" value="NZ_JAUSUZ010000001.1"/>
</dbReference>
<gene>
    <name evidence="11" type="ORF">J2S42_002979</name>
</gene>
<dbReference type="EMBL" id="JAUSUZ010000001">
    <property type="protein sequence ID" value="MDQ0366310.1"/>
    <property type="molecule type" value="Genomic_DNA"/>
</dbReference>
<evidence type="ECO:0000256" key="3">
    <source>
        <dbReference type="ARBA" id="ARBA00022676"/>
    </source>
</evidence>
<dbReference type="Gene3D" id="3.90.550.10">
    <property type="entry name" value="Spore Coat Polysaccharide Biosynthesis Protein SpsA, Chain A"/>
    <property type="match status" value="1"/>
</dbReference>
<evidence type="ECO:0000259" key="10">
    <source>
        <dbReference type="Pfam" id="PF00535"/>
    </source>
</evidence>
<keyword evidence="3 11" id="KW-0328">Glycosyltransferase</keyword>